<evidence type="ECO:0000313" key="2">
    <source>
        <dbReference type="Ensembl" id="ENSOMYP00000042814.2"/>
    </source>
</evidence>
<dbReference type="Gene3D" id="3.40.50.150">
    <property type="entry name" value="Vaccinia Virus protein VP39"/>
    <property type="match status" value="1"/>
</dbReference>
<evidence type="ECO:0000313" key="3">
    <source>
        <dbReference type="Proteomes" id="UP000694395"/>
    </source>
</evidence>
<dbReference type="PANTHER" id="PTHR46529">
    <property type="entry name" value="TRNA WYBUTOSINE-SYNTHESIZING PROTEIN 4"/>
    <property type="match status" value="1"/>
</dbReference>
<reference evidence="2" key="1">
    <citation type="submission" date="2020-07" db="EMBL/GenBank/DDBJ databases">
        <title>A long reads based de novo assembly of the rainbow trout Arlee double haploid line genome.</title>
        <authorList>
            <person name="Gao G."/>
            <person name="Palti Y."/>
        </authorList>
    </citation>
    <scope>NUCLEOTIDE SEQUENCE [LARGE SCALE GENOMIC DNA]</scope>
</reference>
<dbReference type="GO" id="GO:0031591">
    <property type="term" value="P:wybutosine biosynthetic process"/>
    <property type="evidence" value="ECO:0007669"/>
    <property type="project" value="TreeGrafter"/>
</dbReference>
<organism evidence="2 3">
    <name type="scientific">Oncorhynchus mykiss</name>
    <name type="common">Rainbow trout</name>
    <name type="synonym">Salmo gairdneri</name>
    <dbReference type="NCBI Taxonomy" id="8022"/>
    <lineage>
        <taxon>Eukaryota</taxon>
        <taxon>Metazoa</taxon>
        <taxon>Chordata</taxon>
        <taxon>Craniata</taxon>
        <taxon>Vertebrata</taxon>
        <taxon>Euteleostomi</taxon>
        <taxon>Actinopterygii</taxon>
        <taxon>Neopterygii</taxon>
        <taxon>Teleostei</taxon>
        <taxon>Protacanthopterygii</taxon>
        <taxon>Salmoniformes</taxon>
        <taxon>Salmonidae</taxon>
        <taxon>Salmoninae</taxon>
        <taxon>Oncorhynchus</taxon>
    </lineage>
</organism>
<dbReference type="PANTHER" id="PTHR46529:SF1">
    <property type="entry name" value="TRNA WYBUTOSINE-SYNTHESIZING PROTEIN 4"/>
    <property type="match status" value="1"/>
</dbReference>
<reference evidence="2" key="2">
    <citation type="submission" date="2025-08" db="UniProtKB">
        <authorList>
            <consortium name="Ensembl"/>
        </authorList>
    </citation>
    <scope>IDENTIFICATION</scope>
</reference>
<dbReference type="Proteomes" id="UP000694395">
    <property type="component" value="Chromosome 22"/>
</dbReference>
<dbReference type="Ensembl" id="ENSOMYT00000046691.2">
    <property type="protein sequence ID" value="ENSOMYP00000042814.2"/>
    <property type="gene ID" value="ENSOMYG00000019765.2"/>
</dbReference>
<dbReference type="GO" id="GO:0030488">
    <property type="term" value="P:tRNA methylation"/>
    <property type="evidence" value="ECO:0007669"/>
    <property type="project" value="TreeGrafter"/>
</dbReference>
<dbReference type="InterPro" id="IPR029063">
    <property type="entry name" value="SAM-dependent_MTases_sf"/>
</dbReference>
<keyword evidence="3" id="KW-1185">Reference proteome</keyword>
<dbReference type="GeneTree" id="ENSGT01000000220382"/>
<name>A0A8C7QYJ0_ONCMY</name>
<accession>A0A8C7QYJ0</accession>
<keyword evidence="1" id="KW-0732">Signal</keyword>
<dbReference type="GO" id="GO:0008175">
    <property type="term" value="F:tRNA methyltransferase activity"/>
    <property type="evidence" value="ECO:0007669"/>
    <property type="project" value="TreeGrafter"/>
</dbReference>
<dbReference type="AlphaFoldDB" id="A0A8C7QYJ0"/>
<feature type="signal peptide" evidence="1">
    <location>
        <begin position="1"/>
        <end position="18"/>
    </location>
</feature>
<evidence type="ECO:0000256" key="1">
    <source>
        <dbReference type="SAM" id="SignalP"/>
    </source>
</evidence>
<protein>
    <submittedName>
        <fullName evidence="2">Uncharacterized protein</fullName>
    </submittedName>
</protein>
<feature type="chain" id="PRO_5035442904" evidence="1">
    <location>
        <begin position="19"/>
        <end position="155"/>
    </location>
</feature>
<proteinExistence type="predicted"/>
<sequence>MSLYCCDCVVLLLCQVQGTNDSSVLSKVSAVAQGYFLDDYLKQFVFKEFRRGLLWGYYVRWRAVDHCVKQFLWLTESCPRRQVSLAWSKVCLCCFAKSSPVTTPIVSPPPRSALSPLSLVVKPMHGELCVEGLRMASTFTGSWAGAAQWGFRQSG</sequence>
<reference evidence="2" key="3">
    <citation type="submission" date="2025-09" db="UniProtKB">
        <authorList>
            <consortium name="Ensembl"/>
        </authorList>
    </citation>
    <scope>IDENTIFICATION</scope>
</reference>